<dbReference type="InterPro" id="IPR011147">
    <property type="entry name" value="Bifunc_Aspkin/hSer_DH"/>
</dbReference>
<comment type="cofactor">
    <cofactor evidence="1">
        <name>a metal cation</name>
        <dbReference type="ChEBI" id="CHEBI:25213"/>
    </cofactor>
</comment>
<evidence type="ECO:0000256" key="4">
    <source>
        <dbReference type="ARBA" id="ARBA00005062"/>
    </source>
</evidence>
<dbReference type="InterPro" id="IPR036393">
    <property type="entry name" value="AceGlu_kinase-like_sf"/>
</dbReference>
<dbReference type="Gene3D" id="3.30.360.10">
    <property type="entry name" value="Dihydrodipicolinate Reductase, domain 2"/>
    <property type="match status" value="1"/>
</dbReference>
<evidence type="ECO:0000256" key="23">
    <source>
        <dbReference type="ARBA" id="ARBA00048841"/>
    </source>
</evidence>
<protein>
    <submittedName>
        <fullName evidence="25">Bifunctional aspartokinase/homoserine dehydrogenase 1, chloroplastic</fullName>
    </submittedName>
</protein>
<dbReference type="InterPro" id="IPR012340">
    <property type="entry name" value="NA-bd_OB-fold"/>
</dbReference>
<dbReference type="Gene3D" id="2.40.50.140">
    <property type="entry name" value="Nucleic acid-binding proteins"/>
    <property type="match status" value="3"/>
</dbReference>
<evidence type="ECO:0000256" key="19">
    <source>
        <dbReference type="ARBA" id="ARBA00023167"/>
    </source>
</evidence>
<dbReference type="Gene3D" id="1.20.120.1320">
    <property type="entry name" value="Aspartokinase, catalytic domain"/>
    <property type="match status" value="1"/>
</dbReference>
<evidence type="ECO:0000256" key="11">
    <source>
        <dbReference type="ARBA" id="ARBA00022723"/>
    </source>
</evidence>
<keyword evidence="12" id="KW-0547">Nucleotide-binding</keyword>
<dbReference type="SUPFAM" id="SSF53633">
    <property type="entry name" value="Carbamate kinase-like"/>
    <property type="match status" value="1"/>
</dbReference>
<evidence type="ECO:0000256" key="12">
    <source>
        <dbReference type="ARBA" id="ARBA00022741"/>
    </source>
</evidence>
<dbReference type="SMART" id="SM00316">
    <property type="entry name" value="S1"/>
    <property type="match status" value="4"/>
</dbReference>
<keyword evidence="10" id="KW-0791">Threonine biosynthesis</keyword>
<keyword evidence="20" id="KW-0511">Multifunctional enzyme</keyword>
<proteinExistence type="inferred from homology"/>
<dbReference type="GO" id="GO:0003676">
    <property type="term" value="F:nucleic acid binding"/>
    <property type="evidence" value="ECO:0007669"/>
    <property type="project" value="InterPro"/>
</dbReference>
<evidence type="ECO:0000256" key="21">
    <source>
        <dbReference type="ARBA" id="ARBA00044938"/>
    </source>
</evidence>
<feature type="domain" description="S1 motif" evidence="24">
    <location>
        <begin position="245"/>
        <end position="315"/>
    </location>
</feature>
<dbReference type="NCBIfam" id="TIGR00657">
    <property type="entry name" value="asp_kinases"/>
    <property type="match status" value="1"/>
</dbReference>
<dbReference type="AlphaFoldDB" id="A0A2B4RFG1"/>
<dbReference type="CDD" id="cd04465">
    <property type="entry name" value="S1_RPS1_repeat_ec2_hs2"/>
    <property type="match status" value="1"/>
</dbReference>
<dbReference type="CDD" id="cd04921">
    <property type="entry name" value="ACT_AKi-HSDH-ThrA-like_1"/>
    <property type="match status" value="1"/>
</dbReference>
<evidence type="ECO:0000256" key="1">
    <source>
        <dbReference type="ARBA" id="ARBA00001920"/>
    </source>
</evidence>
<comment type="caution">
    <text evidence="25">The sequence shown here is derived from an EMBL/GenBank/DDBJ whole genome shotgun (WGS) entry which is preliminary data.</text>
</comment>
<dbReference type="InterPro" id="IPR035104">
    <property type="entry name" value="Ribosomal_protein_S1-like"/>
</dbReference>
<evidence type="ECO:0000256" key="15">
    <source>
        <dbReference type="ARBA" id="ARBA00022857"/>
    </source>
</evidence>
<dbReference type="CDD" id="cd05688">
    <property type="entry name" value="S1_RPS1_repeat_ec3"/>
    <property type="match status" value="1"/>
</dbReference>
<feature type="domain" description="S1 motif" evidence="24">
    <location>
        <begin position="1"/>
        <end position="52"/>
    </location>
</feature>
<evidence type="ECO:0000256" key="6">
    <source>
        <dbReference type="ARBA" id="ARBA00007952"/>
    </source>
</evidence>
<keyword evidence="19" id="KW-0486">Methionine biosynthesis</keyword>
<comment type="pathway">
    <text evidence="3">Amino-acid biosynthesis; L-threonine biosynthesis; L-threonine from L-aspartate: step 3/5.</text>
</comment>
<dbReference type="Pfam" id="PF00575">
    <property type="entry name" value="S1"/>
    <property type="match status" value="3"/>
</dbReference>
<dbReference type="GO" id="GO:0004072">
    <property type="term" value="F:aspartate kinase activity"/>
    <property type="evidence" value="ECO:0007669"/>
    <property type="project" value="UniProtKB-EC"/>
</dbReference>
<dbReference type="PROSITE" id="PS50126">
    <property type="entry name" value="S1"/>
    <property type="match status" value="4"/>
</dbReference>
<evidence type="ECO:0000259" key="24">
    <source>
        <dbReference type="PROSITE" id="PS50126"/>
    </source>
</evidence>
<keyword evidence="11" id="KW-0479">Metal-binding</keyword>
<evidence type="ECO:0000256" key="3">
    <source>
        <dbReference type="ARBA" id="ARBA00005056"/>
    </source>
</evidence>
<feature type="domain" description="S1 motif" evidence="24">
    <location>
        <begin position="73"/>
        <end position="141"/>
    </location>
</feature>
<dbReference type="GO" id="GO:0009090">
    <property type="term" value="P:homoserine biosynthetic process"/>
    <property type="evidence" value="ECO:0007669"/>
    <property type="project" value="TreeGrafter"/>
</dbReference>
<keyword evidence="16" id="KW-0560">Oxidoreductase</keyword>
<dbReference type="InterPro" id="IPR001048">
    <property type="entry name" value="Asp/Glu/Uridylate_kinase"/>
</dbReference>
<evidence type="ECO:0000256" key="7">
    <source>
        <dbReference type="ARBA" id="ARBA00010046"/>
    </source>
</evidence>
<dbReference type="Pfam" id="PF22468">
    <property type="entry name" value="ACT_9"/>
    <property type="match status" value="1"/>
</dbReference>
<dbReference type="Pfam" id="PF00742">
    <property type="entry name" value="Homoserine_dh"/>
    <property type="match status" value="1"/>
</dbReference>
<comment type="similarity">
    <text evidence="7">In the N-terminal section; belongs to the aspartokinase family.</text>
</comment>
<keyword evidence="15" id="KW-0521">NADP</keyword>
<evidence type="ECO:0000256" key="8">
    <source>
        <dbReference type="ARBA" id="ARBA00022605"/>
    </source>
</evidence>
<comment type="catalytic activity">
    <reaction evidence="22">
        <text>L-aspartate + ATP = 4-phospho-L-aspartate + ADP</text>
        <dbReference type="Rhea" id="RHEA:23776"/>
        <dbReference type="ChEBI" id="CHEBI:29991"/>
        <dbReference type="ChEBI" id="CHEBI:30616"/>
        <dbReference type="ChEBI" id="CHEBI:57535"/>
        <dbReference type="ChEBI" id="CHEBI:456216"/>
        <dbReference type="EC" id="2.7.2.4"/>
    </reaction>
    <physiologicalReaction direction="left-to-right" evidence="22">
        <dbReference type="Rhea" id="RHEA:23777"/>
    </physiologicalReaction>
</comment>
<dbReference type="InterPro" id="IPR005106">
    <property type="entry name" value="Asp/hSer_DH_NAD-bd"/>
</dbReference>
<organism evidence="25">
    <name type="scientific">Stylophora pistillata</name>
    <name type="common">Smooth cauliflower coral</name>
    <dbReference type="NCBI Taxonomy" id="50429"/>
    <lineage>
        <taxon>Eukaryota</taxon>
        <taxon>Metazoa</taxon>
        <taxon>Cnidaria</taxon>
        <taxon>Anthozoa</taxon>
        <taxon>Hexacorallia</taxon>
        <taxon>Scleractinia</taxon>
        <taxon>Astrocoeniina</taxon>
        <taxon>Pocilloporidae</taxon>
        <taxon>Stylophora</taxon>
    </lineage>
</organism>
<dbReference type="InterPro" id="IPR001341">
    <property type="entry name" value="Asp_kinase"/>
</dbReference>
<dbReference type="InterPro" id="IPR042199">
    <property type="entry name" value="AsparK_Bifunc_asparK/hSer_DH"/>
</dbReference>
<comment type="pathway">
    <text evidence="2">Amino-acid biosynthesis; L-methionine biosynthesis via de novo pathway; L-homoserine from L-aspartate: step 1/3.</text>
</comment>
<dbReference type="GO" id="GO:0004412">
    <property type="term" value="F:homoserine dehydrogenase activity"/>
    <property type="evidence" value="ECO:0007669"/>
    <property type="project" value="UniProtKB-EC"/>
</dbReference>
<accession>A0A2B4RFG1</accession>
<evidence type="ECO:0000256" key="22">
    <source>
        <dbReference type="ARBA" id="ARBA00048561"/>
    </source>
</evidence>
<dbReference type="PRINTS" id="PR00681">
    <property type="entry name" value="RIBOSOMALS1"/>
</dbReference>
<keyword evidence="8" id="KW-0028">Amino-acid biosynthesis</keyword>
<comment type="similarity">
    <text evidence="6">In the C-terminal section; belongs to the homoserine dehydrogenase family.</text>
</comment>
<dbReference type="PANTHER" id="PTHR43070:SF5">
    <property type="entry name" value="HOMOSERINE DEHYDROGENASE"/>
    <property type="match status" value="1"/>
</dbReference>
<name>A0A2B4RFG1_STYPI</name>
<dbReference type="OrthoDB" id="412781at2759"/>
<dbReference type="GO" id="GO:0046872">
    <property type="term" value="F:metal ion binding"/>
    <property type="evidence" value="ECO:0007669"/>
    <property type="project" value="UniProtKB-KW"/>
</dbReference>
<dbReference type="InterPro" id="IPR001342">
    <property type="entry name" value="HDH_cat"/>
</dbReference>
<comment type="catalytic activity">
    <reaction evidence="23">
        <text>L-homoserine + NADP(+) = L-aspartate 4-semialdehyde + NADPH + H(+)</text>
        <dbReference type="Rhea" id="RHEA:15761"/>
        <dbReference type="ChEBI" id="CHEBI:15378"/>
        <dbReference type="ChEBI" id="CHEBI:57476"/>
        <dbReference type="ChEBI" id="CHEBI:57783"/>
        <dbReference type="ChEBI" id="CHEBI:58349"/>
        <dbReference type="ChEBI" id="CHEBI:537519"/>
        <dbReference type="EC" id="1.1.1.3"/>
    </reaction>
    <physiologicalReaction direction="right-to-left" evidence="23">
        <dbReference type="Rhea" id="RHEA:15763"/>
    </physiologicalReaction>
</comment>
<dbReference type="UniPathway" id="UPA00051">
    <property type="reaction ID" value="UER00465"/>
</dbReference>
<dbReference type="PANTHER" id="PTHR43070">
    <property type="match status" value="1"/>
</dbReference>
<dbReference type="InterPro" id="IPR003029">
    <property type="entry name" value="S1_domain"/>
</dbReference>
<dbReference type="Pfam" id="PF03447">
    <property type="entry name" value="NAD_binding_3"/>
    <property type="match status" value="1"/>
</dbReference>
<dbReference type="GO" id="GO:0009088">
    <property type="term" value="P:threonine biosynthetic process"/>
    <property type="evidence" value="ECO:0007669"/>
    <property type="project" value="UniProtKB-UniPathway"/>
</dbReference>
<sequence length="1141" mass="127551">MIVEVFGIETFLPGSQIDVKPIRDYDDYVNKTMEFKIIKINHKFKNVVISHKALIEEDLAEQKKEIMSGLEKGQVLEGTVKNIASYGVFVDLGGVDGLIHITDLSWSRVSHPSEILELDQQINVVILDFDDEKTRIQLGIKQLKPHPWESIEASVKEGDKIKGKVSVVADYGAFVEVAPGVEGLIHVSEMSWSTHLLSSHKFLKVGEEVEAVVVNFNIDERKMSLSLKQLKKDPWTDITEKYPVGSEHEGIIRNYTNFGVFVELEEGIEGLIYLSDLSWTKKIKHPSEFLKSKDKIKVKVMELNTEIRKLNLSHKHTMENPWEKYESIYSVGSNHKGTIKTIKDKGAIVLISNEENEVVEAFLPRRHMEKEDGSTLKKARDKTTDQLKELLEKAKQQRNYKTELEAFKKYQKAPMPEINFEAEFSLLSKVLEGVYLLEDYSDKIKDLVLAQGELLSAKMVVALLNKRGIACDFRDSRKYLITDDHFTDAAIVEELSRQNIHELLKNIPQNKVQIFTGFIGANTSGETTTLGENGSNYSASLLASYIGAEILENYTHVDGIYTADPDTVSNTQKIESLSFKQALELAHFGTEVINAKAMIPLINNNIPLKIINTFAPNDKGTLICKNPSQKKGIQILSVLDKMALIHMDGKGLLNKSGIDARIFNALGKEQISVSIISQGVSERGISFLVKNTQANKAQAALANEFNLDFLSNDVGKIAIEKNVSVLSVLGDTRETFSKAYKALIRNHIDPILINNTVNSNNVSLILKEQETNKAVNAVHSEIFGVVKTINIAVFGVGNVGSTLIYQILENNEEIKNRKNIVINVFAVANSQKIYLNKLGIDENWETALKEKGIAYKIKNLIDFVKQQHLENLIAIDNTASESFTNNYETLIKNGFDLVSSNKIANTKSYENYTSLRKTLKQQHKKYLYETNVGAGLPLIETIALLHDCGENITRIRGVFSGTLSFLFNEFSSSDKCFSNILEEAIAASFTEPDPREDLNGNDVARKLLILARELDLQNEFSDIKIHNLIPTHLRKGNKQHFLKNIKDLDPVFEKEKNAHPTENVLRYIGDLHGDLQSDKGILEVSLVSIEPSSALAKVTGADAIFEIYTESYGEKPIVIQGAGAGAKVTARGVFGDILKLS</sequence>
<dbReference type="SUPFAM" id="SSF55347">
    <property type="entry name" value="Glyceraldehyde-3-phosphate dehydrogenase-like, C-terminal domain"/>
    <property type="match status" value="1"/>
</dbReference>
<evidence type="ECO:0000256" key="20">
    <source>
        <dbReference type="ARBA" id="ARBA00023268"/>
    </source>
</evidence>
<keyword evidence="17" id="KW-0520">NAD</keyword>
<evidence type="ECO:0000256" key="18">
    <source>
        <dbReference type="ARBA" id="ARBA00023053"/>
    </source>
</evidence>
<dbReference type="InterPro" id="IPR036291">
    <property type="entry name" value="NAD(P)-bd_dom_sf"/>
</dbReference>
<evidence type="ECO:0000256" key="14">
    <source>
        <dbReference type="ARBA" id="ARBA00022840"/>
    </source>
</evidence>
<dbReference type="InterPro" id="IPR045865">
    <property type="entry name" value="ACT-like_dom_sf"/>
</dbReference>
<dbReference type="Gene3D" id="3.40.1160.10">
    <property type="entry name" value="Acetylglutamate kinase-like"/>
    <property type="match status" value="1"/>
</dbReference>
<evidence type="ECO:0000256" key="5">
    <source>
        <dbReference type="ARBA" id="ARBA00005139"/>
    </source>
</evidence>
<dbReference type="EMBL" id="LSMT01000697">
    <property type="protein sequence ID" value="PFX15015.1"/>
    <property type="molecule type" value="Genomic_DNA"/>
</dbReference>
<gene>
    <name evidence="25" type="primary">AKHSDH1</name>
    <name evidence="25" type="ORF">AWC38_SpisGene20786</name>
</gene>
<dbReference type="Gene3D" id="3.30.70.260">
    <property type="match status" value="2"/>
</dbReference>
<dbReference type="GO" id="GO:0050661">
    <property type="term" value="F:NADP binding"/>
    <property type="evidence" value="ECO:0007669"/>
    <property type="project" value="InterPro"/>
</dbReference>
<dbReference type="UniPathway" id="UPA00050">
    <property type="reaction ID" value="UER00063"/>
</dbReference>
<dbReference type="Gene3D" id="3.40.50.720">
    <property type="entry name" value="NAD(P)-binding Rossmann-like Domain"/>
    <property type="match status" value="1"/>
</dbReference>
<evidence type="ECO:0000256" key="17">
    <source>
        <dbReference type="ARBA" id="ARBA00023027"/>
    </source>
</evidence>
<dbReference type="STRING" id="50429.A0A2B4RFG1"/>
<evidence type="ECO:0000256" key="13">
    <source>
        <dbReference type="ARBA" id="ARBA00022777"/>
    </source>
</evidence>
<dbReference type="GO" id="GO:0009086">
    <property type="term" value="P:methionine biosynthetic process"/>
    <property type="evidence" value="ECO:0007669"/>
    <property type="project" value="UniProtKB-KW"/>
</dbReference>
<dbReference type="SUPFAM" id="SSF50249">
    <property type="entry name" value="Nucleic acid-binding proteins"/>
    <property type="match status" value="4"/>
</dbReference>
<dbReference type="FunFam" id="3.30.360.10:FF:000006">
    <property type="entry name" value="Bifunctional aspartokinase/homoserine dehydrogenase"/>
    <property type="match status" value="1"/>
</dbReference>
<comment type="pathway">
    <text evidence="5">Amino-acid biosynthesis; L-threonine biosynthesis; L-threonine from L-aspartate: step 1/5.</text>
</comment>
<reference evidence="25" key="1">
    <citation type="journal article" date="2017" name="J. ISSAAS">
        <title>Comparative analysis of the genomes of Stylophora pistillata and Acropora digitifera provides evidence for extensive differences between species of corals.</title>
        <authorList>
            <person name="Voolstra C.R."/>
            <person name="Li Y."/>
            <person name="Liew Y.J."/>
            <person name="Baumgarten S."/>
            <person name="Zoccola D."/>
            <person name="Flot J.-F."/>
            <person name="Tambutte S."/>
            <person name="Allemand D."/>
            <person name="Aranda M."/>
        </authorList>
    </citation>
    <scope>NUCLEOTIDE SEQUENCE</scope>
    <source>
        <strain evidence="25">CSM Monaco</strain>
        <tissue evidence="25">Whole animal</tissue>
    </source>
</reference>
<keyword evidence="18" id="KW-0915">Sodium</keyword>
<dbReference type="SUPFAM" id="SSF55021">
    <property type="entry name" value="ACT-like"/>
    <property type="match status" value="2"/>
</dbReference>
<keyword evidence="9" id="KW-0808">Transferase</keyword>
<dbReference type="GO" id="GO:0005524">
    <property type="term" value="F:ATP binding"/>
    <property type="evidence" value="ECO:0007669"/>
    <property type="project" value="UniProtKB-KW"/>
</dbReference>
<evidence type="ECO:0000256" key="10">
    <source>
        <dbReference type="ARBA" id="ARBA00022697"/>
    </source>
</evidence>
<dbReference type="InterPro" id="IPR054352">
    <property type="entry name" value="ACT_Aspartokinase"/>
</dbReference>
<evidence type="ECO:0000256" key="16">
    <source>
        <dbReference type="ARBA" id="ARBA00023002"/>
    </source>
</evidence>
<keyword evidence="13 25" id="KW-0418">Kinase</keyword>
<evidence type="ECO:0000256" key="9">
    <source>
        <dbReference type="ARBA" id="ARBA00022679"/>
    </source>
</evidence>
<evidence type="ECO:0000256" key="2">
    <source>
        <dbReference type="ARBA" id="ARBA00004986"/>
    </source>
</evidence>
<evidence type="ECO:0000313" key="25">
    <source>
        <dbReference type="EMBL" id="PFX15015.1"/>
    </source>
</evidence>
<dbReference type="SUPFAM" id="SSF51735">
    <property type="entry name" value="NAD(P)-binding Rossmann-fold domains"/>
    <property type="match status" value="1"/>
</dbReference>
<dbReference type="Pfam" id="PF00696">
    <property type="entry name" value="AA_kinase"/>
    <property type="match status" value="1"/>
</dbReference>
<comment type="pathway">
    <text evidence="4">Amino-acid biosynthesis; L-methionine biosynthesis via de novo pathway; L-homoserine from L-aspartate: step 3/3.</text>
</comment>
<feature type="domain" description="S1 motif" evidence="24">
    <location>
        <begin position="158"/>
        <end position="228"/>
    </location>
</feature>
<keyword evidence="14" id="KW-0067">ATP-binding</keyword>
<comment type="function">
    <text evidence="21">Bifunctional aspartate kinase and homoserine dehydrogenase that catalyzes the first and the third steps toward the synthesis of lysine, methionine and threonine from aspartate.</text>
</comment>